<dbReference type="VEuPathDB" id="VectorBase:GPPI026348"/>
<reference evidence="2" key="2">
    <citation type="submission" date="2020-05" db="UniProtKB">
        <authorList>
            <consortium name="EnsemblMetazoa"/>
        </authorList>
    </citation>
    <scope>IDENTIFICATION</scope>
    <source>
        <strain evidence="2">IAEA</strain>
    </source>
</reference>
<evidence type="ECO:0000256" key="1">
    <source>
        <dbReference type="SAM" id="Phobius"/>
    </source>
</evidence>
<organism evidence="2 3">
    <name type="scientific">Glossina palpalis gambiensis</name>
    <dbReference type="NCBI Taxonomy" id="67801"/>
    <lineage>
        <taxon>Eukaryota</taxon>
        <taxon>Metazoa</taxon>
        <taxon>Ecdysozoa</taxon>
        <taxon>Arthropoda</taxon>
        <taxon>Hexapoda</taxon>
        <taxon>Insecta</taxon>
        <taxon>Pterygota</taxon>
        <taxon>Neoptera</taxon>
        <taxon>Endopterygota</taxon>
        <taxon>Diptera</taxon>
        <taxon>Brachycera</taxon>
        <taxon>Muscomorpha</taxon>
        <taxon>Hippoboscoidea</taxon>
        <taxon>Glossinidae</taxon>
        <taxon>Glossina</taxon>
    </lineage>
</organism>
<keyword evidence="1" id="KW-0812">Transmembrane</keyword>
<feature type="transmembrane region" description="Helical" evidence="1">
    <location>
        <begin position="7"/>
        <end position="26"/>
    </location>
</feature>
<keyword evidence="1" id="KW-0472">Membrane</keyword>
<name>A0A1B0BD77_9MUSC</name>
<keyword evidence="1" id="KW-1133">Transmembrane helix</keyword>
<reference evidence="3" key="1">
    <citation type="submission" date="2015-01" db="EMBL/GenBank/DDBJ databases">
        <authorList>
            <person name="Aksoy S."/>
            <person name="Warren W."/>
            <person name="Wilson R.K."/>
        </authorList>
    </citation>
    <scope>NUCLEOTIDE SEQUENCE [LARGE SCALE GENOMIC DNA]</scope>
    <source>
        <strain evidence="3">IAEA</strain>
    </source>
</reference>
<proteinExistence type="predicted"/>
<keyword evidence="3" id="KW-1185">Reference proteome</keyword>
<evidence type="ECO:0000313" key="2">
    <source>
        <dbReference type="EnsemblMetazoa" id="GPPI026348-PA"/>
    </source>
</evidence>
<dbReference type="Proteomes" id="UP000092460">
    <property type="component" value="Unassembled WGS sequence"/>
</dbReference>
<accession>A0A1B0BD77</accession>
<evidence type="ECO:0000313" key="3">
    <source>
        <dbReference type="Proteomes" id="UP000092460"/>
    </source>
</evidence>
<dbReference type="EMBL" id="JXJN01012365">
    <property type="status" value="NOT_ANNOTATED_CDS"/>
    <property type="molecule type" value="Genomic_DNA"/>
</dbReference>
<sequence>MNTLRPTNDLFLFSCCYVGYTIIWNARSRRSVVFNNNAYGMYKQFLFISILMSVCSRKAL</sequence>
<protein>
    <submittedName>
        <fullName evidence="2">Uncharacterized protein</fullName>
    </submittedName>
</protein>
<dbReference type="EnsemblMetazoa" id="GPPI026348-RA">
    <property type="protein sequence ID" value="GPPI026348-PA"/>
    <property type="gene ID" value="GPPI026348"/>
</dbReference>
<dbReference type="AlphaFoldDB" id="A0A1B0BD77"/>